<proteinExistence type="inferred from homology"/>
<dbReference type="InterPro" id="IPR018109">
    <property type="entry name" value="Folylpolyglutamate_synth_CS"/>
</dbReference>
<dbReference type="PROSITE" id="PS01012">
    <property type="entry name" value="FOLYLPOLYGLU_SYNT_2"/>
    <property type="match status" value="1"/>
</dbReference>
<organism evidence="10 11">
    <name type="scientific">Trichoderma ghanense</name>
    <dbReference type="NCBI Taxonomy" id="65468"/>
    <lineage>
        <taxon>Eukaryota</taxon>
        <taxon>Fungi</taxon>
        <taxon>Dikarya</taxon>
        <taxon>Ascomycota</taxon>
        <taxon>Pezizomycotina</taxon>
        <taxon>Sordariomycetes</taxon>
        <taxon>Hypocreomycetidae</taxon>
        <taxon>Hypocreales</taxon>
        <taxon>Hypocreaceae</taxon>
        <taxon>Trichoderma</taxon>
    </lineage>
</organism>
<comment type="caution">
    <text evidence="10">The sequence shown here is derived from an EMBL/GenBank/DDBJ whole genome shotgun (WGS) entry which is preliminary data.</text>
</comment>
<accession>A0ABY2HIG5</accession>
<keyword evidence="3" id="KW-0479">Metal-binding</keyword>
<dbReference type="NCBIfam" id="TIGR01499">
    <property type="entry name" value="folC"/>
    <property type="match status" value="1"/>
</dbReference>
<dbReference type="RefSeq" id="XP_073563508.1">
    <property type="nucleotide sequence ID" value="XM_073698654.1"/>
</dbReference>
<dbReference type="SUPFAM" id="SSF53244">
    <property type="entry name" value="MurD-like peptide ligases, peptide-binding domain"/>
    <property type="match status" value="1"/>
</dbReference>
<dbReference type="InterPro" id="IPR001645">
    <property type="entry name" value="Folylpolyglutamate_synth"/>
</dbReference>
<evidence type="ECO:0000256" key="7">
    <source>
        <dbReference type="SAM" id="Coils"/>
    </source>
</evidence>
<keyword evidence="4" id="KW-0547">Nucleotide-binding</keyword>
<evidence type="ECO:0000256" key="3">
    <source>
        <dbReference type="ARBA" id="ARBA00022723"/>
    </source>
</evidence>
<evidence type="ECO:0000256" key="8">
    <source>
        <dbReference type="SAM" id="MobiDB-lite"/>
    </source>
</evidence>
<evidence type="ECO:0000256" key="5">
    <source>
        <dbReference type="ARBA" id="ARBA00022840"/>
    </source>
</evidence>
<keyword evidence="5" id="KW-0067">ATP-binding</keyword>
<evidence type="ECO:0000256" key="4">
    <source>
        <dbReference type="ARBA" id="ARBA00022741"/>
    </source>
</evidence>
<evidence type="ECO:0000256" key="2">
    <source>
        <dbReference type="ARBA" id="ARBA00022598"/>
    </source>
</evidence>
<evidence type="ECO:0000256" key="1">
    <source>
        <dbReference type="ARBA" id="ARBA00008276"/>
    </source>
</evidence>
<dbReference type="Pfam" id="PF08245">
    <property type="entry name" value="Mur_ligase_M"/>
    <property type="match status" value="1"/>
</dbReference>
<feature type="compositionally biased region" description="Basic residues" evidence="8">
    <location>
        <begin position="1"/>
        <end position="14"/>
    </location>
</feature>
<gene>
    <name evidence="10" type="ORF">CCMA1212_001220</name>
</gene>
<dbReference type="Gene3D" id="3.40.1190.10">
    <property type="entry name" value="Mur-like, catalytic domain"/>
    <property type="match status" value="1"/>
</dbReference>
<feature type="coiled-coil region" evidence="7">
    <location>
        <begin position="582"/>
        <end position="609"/>
    </location>
</feature>
<evidence type="ECO:0000259" key="9">
    <source>
        <dbReference type="Pfam" id="PF08245"/>
    </source>
</evidence>
<comment type="similarity">
    <text evidence="1">Belongs to the folylpolyglutamate synthase family.</text>
</comment>
<keyword evidence="2" id="KW-0436">Ligase</keyword>
<dbReference type="PANTHER" id="PTHR11136:SF0">
    <property type="entry name" value="DIHYDROFOLATE SYNTHETASE-RELATED"/>
    <property type="match status" value="1"/>
</dbReference>
<dbReference type="Proteomes" id="UP001642720">
    <property type="component" value="Unassembled WGS sequence"/>
</dbReference>
<dbReference type="Gene3D" id="3.90.190.20">
    <property type="entry name" value="Mur ligase, C-terminal domain"/>
    <property type="match status" value="1"/>
</dbReference>
<dbReference type="SUPFAM" id="SSF53623">
    <property type="entry name" value="MurD-like peptide ligases, catalytic domain"/>
    <property type="match status" value="1"/>
</dbReference>
<feature type="compositionally biased region" description="Acidic residues" evidence="8">
    <location>
        <begin position="683"/>
        <end position="697"/>
    </location>
</feature>
<keyword evidence="11" id="KW-1185">Reference proteome</keyword>
<name>A0ABY2HIG5_9HYPO</name>
<reference evidence="10 11" key="1">
    <citation type="submission" date="2018-01" db="EMBL/GenBank/DDBJ databases">
        <title>Genome characterization of the sugarcane-associated fungus Trichoderma ghanense CCMA-1212 and their application in lignocelulose bioconversion.</title>
        <authorList>
            <person name="Steindorff A.S."/>
            <person name="Mendes T.D."/>
            <person name="Vilela E.S.D."/>
            <person name="Rodrigues D.S."/>
            <person name="Formighieri E.F."/>
            <person name="Melo I.S."/>
            <person name="Favaro L.C.L."/>
        </authorList>
    </citation>
    <scope>NUCLEOTIDE SEQUENCE [LARGE SCALE GENOMIC DNA]</scope>
    <source>
        <strain evidence="10 11">CCMA-1212</strain>
    </source>
</reference>
<evidence type="ECO:0000313" key="11">
    <source>
        <dbReference type="Proteomes" id="UP001642720"/>
    </source>
</evidence>
<dbReference type="GeneID" id="300573104"/>
<dbReference type="EMBL" id="PPTA01000001">
    <property type="protein sequence ID" value="TFB07307.1"/>
    <property type="molecule type" value="Genomic_DNA"/>
</dbReference>
<feature type="domain" description="Mur ligase central" evidence="9">
    <location>
        <begin position="119"/>
        <end position="272"/>
    </location>
</feature>
<keyword evidence="6" id="KW-0460">Magnesium</keyword>
<evidence type="ECO:0000313" key="10">
    <source>
        <dbReference type="EMBL" id="TFB07307.1"/>
    </source>
</evidence>
<dbReference type="PANTHER" id="PTHR11136">
    <property type="entry name" value="FOLYLPOLYGLUTAMATE SYNTHASE-RELATED"/>
    <property type="match status" value="1"/>
</dbReference>
<feature type="region of interest" description="Disordered" evidence="8">
    <location>
        <begin position="672"/>
        <end position="767"/>
    </location>
</feature>
<protein>
    <submittedName>
        <fullName evidence="10">Dihydrofolate synthetase</fullName>
    </submittedName>
</protein>
<keyword evidence="7" id="KW-0175">Coiled coil</keyword>
<feature type="region of interest" description="Disordered" evidence="8">
    <location>
        <begin position="1"/>
        <end position="24"/>
    </location>
</feature>
<evidence type="ECO:0000256" key="6">
    <source>
        <dbReference type="ARBA" id="ARBA00022842"/>
    </source>
</evidence>
<feature type="compositionally biased region" description="Basic and acidic residues" evidence="8">
    <location>
        <begin position="745"/>
        <end position="767"/>
    </location>
</feature>
<dbReference type="InterPro" id="IPR036565">
    <property type="entry name" value="Mur-like_cat_sf"/>
</dbReference>
<dbReference type="InterPro" id="IPR036615">
    <property type="entry name" value="Mur_ligase_C_dom_sf"/>
</dbReference>
<sequence>MRNRLGFINRRRHRREDSRSRRTPLSVSIRLPTSTVSSERLSSLLYGSLRLKSPASAAPVDLPPAPMPSAKEVNRALARIRAVMPAEKKVASASRNIRLGLERIGHVVPQQQSWLGVHVGGTNGKGSVCNLLSGLFRLSGISHGMYTSPAMPERHNGVTINGLYVNKRMYEMEVKHIEDKFNRVASGFRFAAGEDPGSLTPFELETAAAFRIFEKMHVNYGIVEVGMGGATDATNIMRQKSVTVITKIDLDHQEYLGNTVEEIAKVKAGIMRPGVPCIVDHSNSSSVLKVLRRHANNIGTQISPSWKGESLLAGLDTERFKLEDYERQNLLCATLAFRHLFPDLEIDVNKLLAMEPFPSGRKEQVKVLGLTGGARQKPILVDGAHNLLGAEALASYVQHQVRQGDEPVSWVMGLSDSKSKPFAKVISTLLQPQDNFAFVEYAPAPNEPPPAPAELGREIARSIVRHESQLYNGDPRVGAGVQWACEKAGDGPVILTGSLYLIRNFYKLDGVEPKRKTKTRRPGAAQLWWYIQQSQQRTLTPEEVREFKRARRHWYLSPARNSTFRALKYGGQPRSARVPERIRALQRQAEFHRRQADGYRSAIESMEKDLAAGPADAAAATDSSDLQASMETLKRHREDHLRAYNSAMFKLRGHVPLPEKKFMSYEQVFGRPPKPKVPKFPFPEDDGTAPTAADEDVPVSRDAGIASQSGQAAPGEENRAESQKSRFGKRAGRRGEASKEATAAEARDLVEKLTRGRVVSEAESSKP</sequence>
<dbReference type="InterPro" id="IPR013221">
    <property type="entry name" value="Mur_ligase_cen"/>
</dbReference>